<dbReference type="Gene3D" id="1.25.40.790">
    <property type="match status" value="1"/>
</dbReference>
<dbReference type="Pfam" id="PF16415">
    <property type="entry name" value="CNOT1_CAF1_bind"/>
    <property type="match status" value="1"/>
</dbReference>
<evidence type="ECO:0008006" key="14">
    <source>
        <dbReference type="Google" id="ProtNLM"/>
    </source>
</evidence>
<dbReference type="InterPro" id="IPR055454">
    <property type="entry name" value="CNOT1-like_NOT1_connector"/>
</dbReference>
<dbReference type="PANTHER" id="PTHR13162:SF11">
    <property type="entry name" value="CCR4-NOT COMPLEX COMPONENT NOT1 C-TERMINAL DOMAIN-CONTAINING PROTEIN"/>
    <property type="match status" value="1"/>
</dbReference>
<evidence type="ECO:0000313" key="12">
    <source>
        <dbReference type="EMBL" id="CAD6204471.1"/>
    </source>
</evidence>
<dbReference type="Gene3D" id="1.25.40.840">
    <property type="entry name" value="CCR4-NOT transcription complex subunit 1 TTP binding domain"/>
    <property type="match status" value="1"/>
</dbReference>
<comment type="caution">
    <text evidence="12">The sequence shown here is derived from an EMBL/GenBank/DDBJ whole genome shotgun (WGS) entry which is preliminary data.</text>
</comment>
<organism evidence="12 13">
    <name type="scientific">Miscanthus lutarioriparius</name>
    <dbReference type="NCBI Taxonomy" id="422564"/>
    <lineage>
        <taxon>Eukaryota</taxon>
        <taxon>Viridiplantae</taxon>
        <taxon>Streptophyta</taxon>
        <taxon>Embryophyta</taxon>
        <taxon>Tracheophyta</taxon>
        <taxon>Spermatophyta</taxon>
        <taxon>Magnoliopsida</taxon>
        <taxon>Liliopsida</taxon>
        <taxon>Poales</taxon>
        <taxon>Poaceae</taxon>
        <taxon>PACMAD clade</taxon>
        <taxon>Panicoideae</taxon>
        <taxon>Andropogonodae</taxon>
        <taxon>Andropogoneae</taxon>
        <taxon>Saccharinae</taxon>
        <taxon>Miscanthus</taxon>
    </lineage>
</organism>
<evidence type="ECO:0000259" key="7">
    <source>
        <dbReference type="Pfam" id="PF12842"/>
    </source>
</evidence>
<keyword evidence="3" id="KW-0805">Transcription regulation</keyword>
<comment type="subcellular location">
    <subcellularLocation>
        <location evidence="1">Nucleus</location>
    </subcellularLocation>
</comment>
<feature type="domain" description="CCR4-NOT transcription complex subunit 1 TTP binding" evidence="9">
    <location>
        <begin position="652"/>
        <end position="811"/>
    </location>
</feature>
<dbReference type="InterPro" id="IPR024557">
    <property type="entry name" value="CNOT1_dom_4"/>
</dbReference>
<dbReference type="Pfam" id="PF25097">
    <property type="entry name" value="ARM_Cnot1"/>
    <property type="match status" value="1"/>
</dbReference>
<dbReference type="FunFam" id="1.25.40.790:FF:000002">
    <property type="entry name" value="Transcription regulator"/>
    <property type="match status" value="1"/>
</dbReference>
<dbReference type="OrthoDB" id="1933107at2759"/>
<feature type="domain" description="CCR4-NOT transcription complex subunit 1 CAF1-binding" evidence="8">
    <location>
        <begin position="908"/>
        <end position="1126"/>
    </location>
</feature>
<evidence type="ECO:0000256" key="5">
    <source>
        <dbReference type="ARBA" id="ARBA00023242"/>
    </source>
</evidence>
<dbReference type="Pfam" id="PF16417">
    <property type="entry name" value="CNOT1_TTP_bind"/>
    <property type="match status" value="1"/>
</dbReference>
<evidence type="ECO:0000259" key="9">
    <source>
        <dbReference type="Pfam" id="PF16417"/>
    </source>
</evidence>
<evidence type="ECO:0000256" key="4">
    <source>
        <dbReference type="ARBA" id="ARBA00023163"/>
    </source>
</evidence>
<evidence type="ECO:0000259" key="8">
    <source>
        <dbReference type="Pfam" id="PF16415"/>
    </source>
</evidence>
<dbReference type="FunFam" id="1.25.40.840:FF:000003">
    <property type="entry name" value="Transcription regulator"/>
    <property type="match status" value="1"/>
</dbReference>
<accession>A0A811MH40</accession>
<feature type="domain" description="CCR4-NOT transcription complex subunit 1" evidence="7">
    <location>
        <begin position="1259"/>
        <end position="1396"/>
    </location>
</feature>
<dbReference type="InterPro" id="IPR032191">
    <property type="entry name" value="CNOT1_CAF1_bind"/>
</dbReference>
<feature type="domain" description="CCR4-NOT transcription complex subunit 1 HEAT repeat" evidence="10">
    <location>
        <begin position="472"/>
        <end position="617"/>
    </location>
</feature>
<dbReference type="InterPro" id="IPR032193">
    <property type="entry name" value="CNOT1_TTP_bind"/>
</dbReference>
<dbReference type="GO" id="GO:0017148">
    <property type="term" value="P:negative regulation of translation"/>
    <property type="evidence" value="ECO:0007669"/>
    <property type="project" value="InterPro"/>
</dbReference>
<keyword evidence="4" id="KW-0804">Transcription</keyword>
<dbReference type="GO" id="GO:0060090">
    <property type="term" value="F:molecular adaptor activity"/>
    <property type="evidence" value="ECO:0007669"/>
    <property type="project" value="TreeGrafter"/>
</dbReference>
<dbReference type="Gene3D" id="1.25.40.800">
    <property type="match status" value="1"/>
</dbReference>
<keyword evidence="13" id="KW-1185">Reference proteome</keyword>
<dbReference type="GO" id="GO:0030015">
    <property type="term" value="C:CCR4-NOT core complex"/>
    <property type="evidence" value="ECO:0007669"/>
    <property type="project" value="InterPro"/>
</dbReference>
<protein>
    <recommendedName>
        <fullName evidence="14">Transcription regulator</fullName>
    </recommendedName>
</protein>
<dbReference type="FunFam" id="1.25.40.800:FF:000001">
    <property type="entry name" value="CCR4-NOT transcription complex subunit 1"/>
    <property type="match status" value="1"/>
</dbReference>
<dbReference type="InterPro" id="IPR007196">
    <property type="entry name" value="CCR4-Not_Not1_C"/>
</dbReference>
<dbReference type="Gene3D" id="1.25.40.180">
    <property type="match status" value="1"/>
</dbReference>
<gene>
    <name evidence="12" type="ORF">NCGR_LOCUS2464</name>
</gene>
<dbReference type="InterPro" id="IPR040398">
    <property type="entry name" value="Not1"/>
</dbReference>
<feature type="domain" description="CCR4-NOT transcription complex subunit 1-like NOT1 connector" evidence="11">
    <location>
        <begin position="1597"/>
        <end position="1770"/>
    </location>
</feature>
<dbReference type="PANTHER" id="PTHR13162">
    <property type="entry name" value="CCR4-NOT TRANSCRIPTION COMPLEX"/>
    <property type="match status" value="1"/>
</dbReference>
<dbReference type="Proteomes" id="UP000604825">
    <property type="component" value="Unassembled WGS sequence"/>
</dbReference>
<dbReference type="GO" id="GO:0000932">
    <property type="term" value="C:P-body"/>
    <property type="evidence" value="ECO:0007669"/>
    <property type="project" value="TreeGrafter"/>
</dbReference>
<sequence length="2354" mass="261522">MIPFNPAVAAEVRALIQGAEDSTFDPIYRELSQLVDCSPDGCVLLLQVCVDEMLLNIGGAKNHQLKHDLVATIFRYCVDKPYFSTSFCEALRAIPVSDGFLETLSNELELSAAERVGVGLALSDSENPDLNLEGRKFTIAQIEELCSNHAHSVSNERIQEIVVFLLQTEGLSKHMDSFTKIVSLLNVEEGPFYFPVPLQQANSDQANSLRYTEMCIGSSDDDFDSLLSEIGKQISLPDIISKLGYGCTSDTTHCKEMLSLLEPLDDMGISKLLGAVVCTRIGVGEAQNTYSVFLSAFGNNQTIDSSQLTAWNIDVLVDSINEIAPGTNWTHVIENLDHEGFTIPDEAAFRLLMSIYSRACKDPFPLHAICGSLWNNTEGQLSFLKHAVALPNDTFTFAHCTRKMAFPDLGNRNQGNQAWYCLDLLEVLCQLAELGYAKPVRAMLDYPLINCPEVLLLGVSHINIAYNLIQHEVLSCVFPAVVKNMHSSLMNYLWHINPYLTLRGFVDAHSDISCLLRTVEICEDLKILATVLDSTPFAFSIRLATAAFRKDHSHLEKWLTEKLSAQRVTFLEECVQFLKEIMISTNYNAMEGAIQHLQATLSNICWDSCPVFIKVLRSHSGQLLSNQLVDELRRVESVYESSNRGDVGRDMPSSDGGSEDIEAQANIYFQQMFAGQISIDAMIQMLARFKESKDKRELSIFNCMISNLFEEYKFFPKYPDAQLKLAAVLFGSVIKHQLVAHLALGIALRGVLDALRKSIDSKMFMFGTTALEQFMDRVIEWPQYCNHILQISHLRGTHAELVSAVEQALAKISLSQNEPNLSPMPPVDQRVSGSQSIENIEATVSLSSQSSPHHSSSVSALSQSSGFVRSRSSAPSGILRQPSYTTGFGSALNIETLVAAAERRDTPIEAPPPEVQDKIFFMINNISISNMEAKAKEFNEVLQEHYYPWFAQYMVMKRASIEPNFHDLYLKFFDKVNSKSLNKEIMKATYENCKVLLRSDLIKSSSEERSLLKNLGSWLGKCTIGRNQTLRAKEIDPKILIVQAYERGLMIAVIPFTSKILEPCQSSIAYRPPNPWTMGILSLLVEIYNLPNLKMNLKFDIEVLFKNLSVDMKDVKPSSLLKDRIRQVVGNPDFSNKDVIASQTPAAAAVSSGIVPSLNHVELQSEINSTSRATSLPNMLSQYAAPIRLPPNSMVEDDKVALIMPEQVSSHSLTQVAPPQTPSPSPFSLSQLMAAIPRADIYFRINEKLNSLGPQLPYSKIMNVALDKAIKEIIGPVIQRSVTIASRTTKELILKDYAMESDDGTISRSAHLMVGTLAGSLAHVTSKEPLRVALLSNLRSLVQNLISNSETTEQISHILVNDNLDLGCALTETVATRKAVEMIDGDIKQPFAQLRRQKELQGSAYYDVSPYTQGLTRVPDVLCPKPSGNLSVVQRRVYEDFITVWHSQSSQNAGATTSATTVAIAPTESSTASVHGPILAPSASSSFSTLQFAAFTSANHSTELIPDKIDPGATQLLSTTDSSGQACGITNVASIFPPMASGDLLVGELATATKDVGSAIPPSPTVAINHLGSAFPELLNTGDALDRYQHVWQKLETLIVNNGKDVEIQSVIAEVPGILCRCVSRDEAALAVAQKVFRSLYENASKSTFVTWLLATLVAVRDVCKLVMKELTSWVIYSDEEKKFNLEIVIGLISYDLLNLGEYNSHLAKLIDGGRNKTATEFAISLIKTLVTQESSSVSELFNVVDALSKLAIRPGSPDSLQQLVEVARSTLNSSTNYTASKDEKVIQSRDKKVVSGQPSMNNEEDNADGIAFANAADFQDKVAVLFSEWCQICDHPTTDSVYSHHIVQLQQNGLLKGDDLTDRFFFSLTELAIAHTIVPEQAIAPSGLSPQPSQQHQISYFSIDSYSKLVTSVVKSVDLGQNKGSLLHKIFSVTARIIQKDAEEKKLSFNPRPYFRLFINWLSELTSSDFHHDGANFQVLSTFANVLHILQPLRVPAWSFAWLELVSHRCFMPKLLMCNLQNGWPFFQRLLVDLFKFMEPYLRNAELGQPILLLYKGTLRVLLVLLHDFPEFLCDYHFSFCDVIPPSCIQMRNVILSAFPRNMRLPDPSTPNLKIDLLAEISIVPRIMTDVDGALKAKQMKTQIDEYLKRPEGSLFLTDLKQKLLLTQNEANIAGTRYNVPLVNSLVLYVGMQAVQQLQQNKVNASAPAQINQSQMDIFQIETATEMFRNLVMTMDTEGRYLILNAIANQLRYPNSHTHYFSFIILYLFAEATQEIVQEQITRVLLERLIVNRPHPWGLLITFIELIKNPRYSFWTRSFTHCAPEIEKLFESVARSCGGKSTDDGMGLADGGH</sequence>
<evidence type="ECO:0000256" key="3">
    <source>
        <dbReference type="ARBA" id="ARBA00023015"/>
    </source>
</evidence>
<keyword evidence="2" id="KW-0678">Repressor</keyword>
<keyword evidence="5" id="KW-0539">Nucleus</keyword>
<dbReference type="InterPro" id="IPR038535">
    <property type="entry name" value="CNOT1_TTP_bind_sf"/>
</dbReference>
<dbReference type="Pfam" id="PF04054">
    <property type="entry name" value="Not1"/>
    <property type="match status" value="1"/>
</dbReference>
<reference evidence="12" key="1">
    <citation type="submission" date="2020-10" db="EMBL/GenBank/DDBJ databases">
        <authorList>
            <person name="Han B."/>
            <person name="Lu T."/>
            <person name="Zhao Q."/>
            <person name="Huang X."/>
            <person name="Zhao Y."/>
        </authorList>
    </citation>
    <scope>NUCLEOTIDE SEQUENCE</scope>
</reference>
<evidence type="ECO:0000313" key="13">
    <source>
        <dbReference type="Proteomes" id="UP000604825"/>
    </source>
</evidence>
<evidence type="ECO:0000256" key="1">
    <source>
        <dbReference type="ARBA" id="ARBA00004123"/>
    </source>
</evidence>
<dbReference type="EMBL" id="CAJGYO010000001">
    <property type="protein sequence ID" value="CAD6204471.1"/>
    <property type="molecule type" value="Genomic_DNA"/>
</dbReference>
<evidence type="ECO:0000256" key="2">
    <source>
        <dbReference type="ARBA" id="ARBA00022491"/>
    </source>
</evidence>
<proteinExistence type="predicted"/>
<dbReference type="InterPro" id="IPR032194">
    <property type="entry name" value="CNOT1_HEAT"/>
</dbReference>
<evidence type="ECO:0000259" key="10">
    <source>
        <dbReference type="Pfam" id="PF16418"/>
    </source>
</evidence>
<evidence type="ECO:0000259" key="11">
    <source>
        <dbReference type="Pfam" id="PF25097"/>
    </source>
</evidence>
<dbReference type="Pfam" id="PF16418">
    <property type="entry name" value="CNOT1_HEAT"/>
    <property type="match status" value="1"/>
</dbReference>
<dbReference type="Pfam" id="PF12842">
    <property type="entry name" value="DUF3819"/>
    <property type="match status" value="1"/>
</dbReference>
<dbReference type="CDD" id="cd20710">
    <property type="entry name" value="NOT1_connector"/>
    <property type="match status" value="1"/>
</dbReference>
<feature type="domain" description="CCR4-Not complex component Not1 C-terminal" evidence="6">
    <location>
        <begin position="1966"/>
        <end position="2335"/>
    </location>
</feature>
<dbReference type="GO" id="GO:0005634">
    <property type="term" value="C:nucleus"/>
    <property type="evidence" value="ECO:0007669"/>
    <property type="project" value="UniProtKB-SubCell"/>
</dbReference>
<dbReference type="GO" id="GO:0000289">
    <property type="term" value="P:nuclear-transcribed mRNA poly(A) tail shortening"/>
    <property type="evidence" value="ECO:0007669"/>
    <property type="project" value="UniProtKB-ARBA"/>
</dbReference>
<dbReference type="FunFam" id="1.25.40.180:FF:000012">
    <property type="entry name" value="Ccr4-Not transcription complex subunit"/>
    <property type="match status" value="1"/>
</dbReference>
<name>A0A811MH40_9POAL</name>
<evidence type="ECO:0000259" key="6">
    <source>
        <dbReference type="Pfam" id="PF04054"/>
    </source>
</evidence>